<dbReference type="GO" id="GO:0019363">
    <property type="term" value="P:pyridine nucleotide biosynthetic process"/>
    <property type="evidence" value="ECO:0007669"/>
    <property type="project" value="UniProtKB-KW"/>
</dbReference>
<dbReference type="EC" id="3.5.1.19" evidence="6"/>
<dbReference type="SUPFAM" id="SSF52499">
    <property type="entry name" value="Isochorismatase-like hydrolases"/>
    <property type="match status" value="1"/>
</dbReference>
<accession>A0A1I2I731</accession>
<protein>
    <recommendedName>
        <fullName evidence="6">nicotinamidase</fullName>
        <ecNumber evidence="6">3.5.1.19</ecNumber>
    </recommendedName>
    <alternativeName>
        <fullName evidence="7">Nicotinamide deamidase</fullName>
    </alternativeName>
</protein>
<evidence type="ECO:0000313" key="9">
    <source>
        <dbReference type="EMBL" id="SFF36311.1"/>
    </source>
</evidence>
<evidence type="ECO:0000259" key="8">
    <source>
        <dbReference type="Pfam" id="PF00857"/>
    </source>
</evidence>
<evidence type="ECO:0000313" key="10">
    <source>
        <dbReference type="Proteomes" id="UP000198964"/>
    </source>
</evidence>
<comment type="pathway">
    <text evidence="5">Cofactor biosynthesis; nicotinate biosynthesis; nicotinate from nicotinamide: step 1/1.</text>
</comment>
<keyword evidence="4" id="KW-0378">Hydrolase</keyword>
<keyword evidence="10" id="KW-1185">Reference proteome</keyword>
<dbReference type="AlphaFoldDB" id="A0A1I2I731"/>
<keyword evidence="3" id="KW-0479">Metal-binding</keyword>
<name>A0A1I2I731_9BACT</name>
<dbReference type="RefSeq" id="WP_212733496.1">
    <property type="nucleotide sequence ID" value="NZ_FONW01000005.1"/>
</dbReference>
<dbReference type="GO" id="GO:0046872">
    <property type="term" value="F:metal ion binding"/>
    <property type="evidence" value="ECO:0007669"/>
    <property type="project" value="UniProtKB-KW"/>
</dbReference>
<dbReference type="STRING" id="655355.SAMN05216283_10575"/>
<reference evidence="9 10" key="1">
    <citation type="submission" date="2016-10" db="EMBL/GenBank/DDBJ databases">
        <authorList>
            <person name="de Groot N.N."/>
        </authorList>
    </citation>
    <scope>NUCLEOTIDE SEQUENCE [LARGE SCALE GENOMIC DNA]</scope>
    <source>
        <strain evidence="9 10">CGMCC 1.9156</strain>
    </source>
</reference>
<evidence type="ECO:0000256" key="6">
    <source>
        <dbReference type="ARBA" id="ARBA00039017"/>
    </source>
</evidence>
<feature type="domain" description="Isochorismatase-like" evidence="8">
    <location>
        <begin position="3"/>
        <end position="174"/>
    </location>
</feature>
<evidence type="ECO:0000256" key="7">
    <source>
        <dbReference type="ARBA" id="ARBA00043224"/>
    </source>
</evidence>
<evidence type="ECO:0000256" key="1">
    <source>
        <dbReference type="ARBA" id="ARBA00006336"/>
    </source>
</evidence>
<dbReference type="InterPro" id="IPR052347">
    <property type="entry name" value="Isochorismatase_Nicotinamidase"/>
</dbReference>
<dbReference type="Proteomes" id="UP000198964">
    <property type="component" value="Unassembled WGS sequence"/>
</dbReference>
<dbReference type="PANTHER" id="PTHR11080">
    <property type="entry name" value="PYRAZINAMIDASE/NICOTINAMIDASE"/>
    <property type="match status" value="1"/>
</dbReference>
<evidence type="ECO:0000256" key="5">
    <source>
        <dbReference type="ARBA" id="ARBA00037900"/>
    </source>
</evidence>
<evidence type="ECO:0000256" key="3">
    <source>
        <dbReference type="ARBA" id="ARBA00022723"/>
    </source>
</evidence>
<dbReference type="GO" id="GO:0008936">
    <property type="term" value="F:nicotinamidase activity"/>
    <property type="evidence" value="ECO:0007669"/>
    <property type="project" value="UniProtKB-EC"/>
</dbReference>
<proteinExistence type="inferred from homology"/>
<sequence>MKALLIVDLQNDFLPGGALPAPYGNQIIPVVNQLLNQFELVVASKDWHPEKTVHFEQWPVHCVANSAGADFPSELNHEKITTIVQKGTRDSDDGYSAFEATSLNLKKYLQKKQVKELYICGLTTEYCVKNTVLDALKAGFKTTVIQNAVAGVRAKPGDEEQAWTAMQQAGAKLIPSF</sequence>
<evidence type="ECO:0000256" key="4">
    <source>
        <dbReference type="ARBA" id="ARBA00022801"/>
    </source>
</evidence>
<gene>
    <name evidence="9" type="ORF">SAMN05216283_10575</name>
</gene>
<organism evidence="9 10">
    <name type="scientific">Sunxiuqinia elliptica</name>
    <dbReference type="NCBI Taxonomy" id="655355"/>
    <lineage>
        <taxon>Bacteria</taxon>
        <taxon>Pseudomonadati</taxon>
        <taxon>Bacteroidota</taxon>
        <taxon>Bacteroidia</taxon>
        <taxon>Marinilabiliales</taxon>
        <taxon>Prolixibacteraceae</taxon>
        <taxon>Sunxiuqinia</taxon>
    </lineage>
</organism>
<dbReference type="Gene3D" id="3.40.50.850">
    <property type="entry name" value="Isochorismatase-like"/>
    <property type="match status" value="1"/>
</dbReference>
<dbReference type="InterPro" id="IPR036380">
    <property type="entry name" value="Isochorismatase-like_sf"/>
</dbReference>
<dbReference type="PANTHER" id="PTHR11080:SF2">
    <property type="entry name" value="LD05707P"/>
    <property type="match status" value="1"/>
</dbReference>
<dbReference type="InterPro" id="IPR000868">
    <property type="entry name" value="Isochorismatase-like_dom"/>
</dbReference>
<keyword evidence="2" id="KW-0662">Pyridine nucleotide biosynthesis</keyword>
<dbReference type="Pfam" id="PF00857">
    <property type="entry name" value="Isochorismatase"/>
    <property type="match status" value="1"/>
</dbReference>
<dbReference type="EMBL" id="FONW01000005">
    <property type="protein sequence ID" value="SFF36311.1"/>
    <property type="molecule type" value="Genomic_DNA"/>
</dbReference>
<comment type="similarity">
    <text evidence="1">Belongs to the isochorismatase family.</text>
</comment>
<evidence type="ECO:0000256" key="2">
    <source>
        <dbReference type="ARBA" id="ARBA00022642"/>
    </source>
</evidence>